<organism evidence="1 2">
    <name type="scientific">Streptomyces niphimycinicus</name>
    <dbReference type="NCBI Taxonomy" id="2842201"/>
    <lineage>
        <taxon>Bacteria</taxon>
        <taxon>Bacillati</taxon>
        <taxon>Actinomycetota</taxon>
        <taxon>Actinomycetes</taxon>
        <taxon>Kitasatosporales</taxon>
        <taxon>Streptomycetaceae</taxon>
        <taxon>Streptomyces</taxon>
    </lineage>
</organism>
<sequence length="105" mass="11486">MNGLRLLPWSSPEGKPCYLATDDSNSRLSRKADEIEALQLAMGAQLLAHARAMLEQDKASSGELRFLAWRLAEALADALRVAESRGGRLLVHGEQGADERNQADQ</sequence>
<protein>
    <submittedName>
        <fullName evidence="1">Uncharacterized protein</fullName>
    </submittedName>
</protein>
<keyword evidence="2" id="KW-1185">Reference proteome</keyword>
<proteinExistence type="predicted"/>
<evidence type="ECO:0000313" key="2">
    <source>
        <dbReference type="Proteomes" id="UP000720508"/>
    </source>
</evidence>
<evidence type="ECO:0000313" key="1">
    <source>
        <dbReference type="EMBL" id="MBU3870913.1"/>
    </source>
</evidence>
<comment type="caution">
    <text evidence="1">The sequence shown here is derived from an EMBL/GenBank/DDBJ whole genome shotgun (WGS) entry which is preliminary data.</text>
</comment>
<reference evidence="1 2" key="1">
    <citation type="submission" date="2021-06" db="EMBL/GenBank/DDBJ databases">
        <authorList>
            <person name="Pan X."/>
        </authorList>
    </citation>
    <scope>NUCLEOTIDE SEQUENCE [LARGE SCALE GENOMIC DNA]</scope>
    <source>
        <strain evidence="1 2">4503</strain>
    </source>
</reference>
<dbReference type="EMBL" id="JAHLEM010000885">
    <property type="protein sequence ID" value="MBU3870913.1"/>
    <property type="molecule type" value="Genomic_DNA"/>
</dbReference>
<dbReference type="RefSeq" id="WP_216347547.1">
    <property type="nucleotide sequence ID" value="NZ_JAHLEM010000885.1"/>
</dbReference>
<dbReference type="Proteomes" id="UP000720508">
    <property type="component" value="Unassembled WGS sequence"/>
</dbReference>
<gene>
    <name evidence="1" type="ORF">KN815_44760</name>
</gene>
<accession>A0ABS6CVD3</accession>
<name>A0ABS6CVD3_9ACTN</name>